<comment type="similarity">
    <text evidence="1">Belongs to the FAD-dependent oxidoreductase family.</text>
</comment>
<dbReference type="InterPro" id="IPR023753">
    <property type="entry name" value="FAD/NAD-binding_dom"/>
</dbReference>
<reference evidence="7 8" key="1">
    <citation type="submission" date="2019-01" db="EMBL/GenBank/DDBJ databases">
        <title>Sequencing of cultivated peanut Arachis hypogaea provides insights into genome evolution and oil improvement.</title>
        <authorList>
            <person name="Chen X."/>
        </authorList>
    </citation>
    <scope>NUCLEOTIDE SEQUENCE [LARGE SCALE GENOMIC DNA]</scope>
    <source>
        <strain evidence="8">cv. Fuhuasheng</strain>
        <tissue evidence="7">Leaves</tissue>
    </source>
</reference>
<organism evidence="7 8">
    <name type="scientific">Arachis hypogaea</name>
    <name type="common">Peanut</name>
    <dbReference type="NCBI Taxonomy" id="3818"/>
    <lineage>
        <taxon>Eukaryota</taxon>
        <taxon>Viridiplantae</taxon>
        <taxon>Streptophyta</taxon>
        <taxon>Embryophyta</taxon>
        <taxon>Tracheophyta</taxon>
        <taxon>Spermatophyta</taxon>
        <taxon>Magnoliopsida</taxon>
        <taxon>eudicotyledons</taxon>
        <taxon>Gunneridae</taxon>
        <taxon>Pentapetalae</taxon>
        <taxon>rosids</taxon>
        <taxon>fabids</taxon>
        <taxon>Fabales</taxon>
        <taxon>Fabaceae</taxon>
        <taxon>Papilionoideae</taxon>
        <taxon>50 kb inversion clade</taxon>
        <taxon>dalbergioids sensu lato</taxon>
        <taxon>Dalbergieae</taxon>
        <taxon>Pterocarpus clade</taxon>
        <taxon>Arachis</taxon>
    </lineage>
</organism>
<sequence length="380" mass="41979">METGKRVIIIGGGVAGSLLAKSIQFHAYVTLIDPDDETQDMGKEIVPFGFNFVWTEYRKKMKEYFEIPWACLRAMVEPPFAERTLINHAEYLTNAKIIVSSAVNVTDTEVFTADGHQIVYDYLVIATGHSDPVPNSFSLAENEKIKSARSILIVGGGPTGVELAGEIAVDFPDKKLTLVHKGTRLMEFIGAKASDKALKWLKSKNVEVKLEQSVDLNSAVDGGQHRIYQTSLGETIEADCHFLCVGKPLATAWLRETVLKNDLDHQGRIKVDEYLRVKGQDNIFAIGDITDVPEIKQGFLAHKQAEMVAKNLKLTMEAGTECMNRMDTYKPHLALAIVSLGRKEAVAQLPFMTMSGRIPGIIKSGDLFVGKTRKQMGLNP</sequence>
<evidence type="ECO:0000259" key="6">
    <source>
        <dbReference type="Pfam" id="PF07992"/>
    </source>
</evidence>
<evidence type="ECO:0000256" key="5">
    <source>
        <dbReference type="ARBA" id="ARBA00057036"/>
    </source>
</evidence>
<accession>A0A445E1C2</accession>
<proteinExistence type="inferred from homology"/>
<dbReference type="EMBL" id="SDMP01000003">
    <property type="protein sequence ID" value="RYR69258.1"/>
    <property type="molecule type" value="Genomic_DNA"/>
</dbReference>
<dbReference type="STRING" id="3818.A0A445E1C2"/>
<keyword evidence="2" id="KW-0285">Flavoprotein</keyword>
<name>A0A445E1C2_ARAHY</name>
<comment type="function">
    <text evidence="5">Putative FAD-dependent oxidoreductase.</text>
</comment>
<dbReference type="SUPFAM" id="SSF51905">
    <property type="entry name" value="FAD/NAD(P)-binding domain"/>
    <property type="match status" value="1"/>
</dbReference>
<dbReference type="PRINTS" id="PR00368">
    <property type="entry name" value="FADPNR"/>
</dbReference>
<keyword evidence="3" id="KW-0274">FAD</keyword>
<dbReference type="PANTHER" id="PTHR43735:SF3">
    <property type="entry name" value="FERROPTOSIS SUPPRESSOR PROTEIN 1"/>
    <property type="match status" value="1"/>
</dbReference>
<protein>
    <recommendedName>
        <fullName evidence="6">FAD/NAD(P)-binding domain-containing protein</fullName>
    </recommendedName>
</protein>
<dbReference type="Gene3D" id="3.50.50.100">
    <property type="match status" value="1"/>
</dbReference>
<dbReference type="AlphaFoldDB" id="A0A445E1C2"/>
<dbReference type="FunFam" id="3.50.50.100:FF:000006">
    <property type="entry name" value="apoptosis-inducing factor 2"/>
    <property type="match status" value="1"/>
</dbReference>
<gene>
    <name evidence="7" type="ORF">Ahy_A03g015806</name>
</gene>
<evidence type="ECO:0000256" key="3">
    <source>
        <dbReference type="ARBA" id="ARBA00022827"/>
    </source>
</evidence>
<dbReference type="GO" id="GO:0050660">
    <property type="term" value="F:flavin adenine dinucleotide binding"/>
    <property type="evidence" value="ECO:0007669"/>
    <property type="project" value="TreeGrafter"/>
</dbReference>
<evidence type="ECO:0000256" key="2">
    <source>
        <dbReference type="ARBA" id="ARBA00022630"/>
    </source>
</evidence>
<feature type="domain" description="FAD/NAD(P)-binding" evidence="6">
    <location>
        <begin position="6"/>
        <end position="296"/>
    </location>
</feature>
<comment type="caution">
    <text evidence="7">The sequence shown here is derived from an EMBL/GenBank/DDBJ whole genome shotgun (WGS) entry which is preliminary data.</text>
</comment>
<dbReference type="PANTHER" id="PTHR43735">
    <property type="entry name" value="APOPTOSIS-INDUCING FACTOR 1"/>
    <property type="match status" value="1"/>
</dbReference>
<dbReference type="GO" id="GO:0005737">
    <property type="term" value="C:cytoplasm"/>
    <property type="evidence" value="ECO:0007669"/>
    <property type="project" value="TreeGrafter"/>
</dbReference>
<evidence type="ECO:0000256" key="4">
    <source>
        <dbReference type="ARBA" id="ARBA00023002"/>
    </source>
</evidence>
<evidence type="ECO:0000313" key="8">
    <source>
        <dbReference type="Proteomes" id="UP000289738"/>
    </source>
</evidence>
<keyword evidence="4" id="KW-0560">Oxidoreductase</keyword>
<keyword evidence="8" id="KW-1185">Reference proteome</keyword>
<evidence type="ECO:0000313" key="7">
    <source>
        <dbReference type="EMBL" id="RYR69258.1"/>
    </source>
</evidence>
<dbReference type="Pfam" id="PF07992">
    <property type="entry name" value="Pyr_redox_2"/>
    <property type="match status" value="1"/>
</dbReference>
<dbReference type="InterPro" id="IPR036188">
    <property type="entry name" value="FAD/NAD-bd_sf"/>
</dbReference>
<dbReference type="GO" id="GO:0004174">
    <property type="term" value="F:electron-transferring-flavoprotein dehydrogenase activity"/>
    <property type="evidence" value="ECO:0007669"/>
    <property type="project" value="TreeGrafter"/>
</dbReference>
<dbReference type="Proteomes" id="UP000289738">
    <property type="component" value="Chromosome A03"/>
</dbReference>
<evidence type="ECO:0000256" key="1">
    <source>
        <dbReference type="ARBA" id="ARBA00006442"/>
    </source>
</evidence>